<dbReference type="PROSITE" id="PS51352">
    <property type="entry name" value="THIOREDOXIN_2"/>
    <property type="match status" value="1"/>
</dbReference>
<dbReference type="CDD" id="cd02970">
    <property type="entry name" value="PRX_like2"/>
    <property type="match status" value="1"/>
</dbReference>
<evidence type="ECO:0000256" key="8">
    <source>
        <dbReference type="ARBA" id="ARBA00032824"/>
    </source>
</evidence>
<dbReference type="InterPro" id="IPR050924">
    <property type="entry name" value="Peroxiredoxin_BCP/PrxQ"/>
</dbReference>
<protein>
    <recommendedName>
        <fullName evidence="2">thioredoxin-dependent peroxiredoxin</fullName>
        <ecNumber evidence="2">1.11.1.24</ecNumber>
    </recommendedName>
    <alternativeName>
        <fullName evidence="8">Thioredoxin peroxidase</fullName>
    </alternativeName>
    <alternativeName>
        <fullName evidence="10">Thioredoxin-dependent peroxiredoxin Bcp</fullName>
    </alternativeName>
</protein>
<evidence type="ECO:0000256" key="9">
    <source>
        <dbReference type="ARBA" id="ARBA00038489"/>
    </source>
</evidence>
<evidence type="ECO:0000256" key="2">
    <source>
        <dbReference type="ARBA" id="ARBA00013017"/>
    </source>
</evidence>
<evidence type="ECO:0000256" key="4">
    <source>
        <dbReference type="ARBA" id="ARBA00022862"/>
    </source>
</evidence>
<dbReference type="GO" id="GO:0045454">
    <property type="term" value="P:cell redox homeostasis"/>
    <property type="evidence" value="ECO:0007669"/>
    <property type="project" value="TreeGrafter"/>
</dbReference>
<keyword evidence="15" id="KW-1185">Reference proteome</keyword>
<dbReference type="GO" id="GO:0034599">
    <property type="term" value="P:cellular response to oxidative stress"/>
    <property type="evidence" value="ECO:0007669"/>
    <property type="project" value="TreeGrafter"/>
</dbReference>
<dbReference type="GO" id="GO:0005737">
    <property type="term" value="C:cytoplasm"/>
    <property type="evidence" value="ECO:0007669"/>
    <property type="project" value="TreeGrafter"/>
</dbReference>
<organism evidence="14 15">
    <name type="scientific">Rubrivirga marina</name>
    <dbReference type="NCBI Taxonomy" id="1196024"/>
    <lineage>
        <taxon>Bacteria</taxon>
        <taxon>Pseudomonadati</taxon>
        <taxon>Rhodothermota</taxon>
        <taxon>Rhodothermia</taxon>
        <taxon>Rhodothermales</taxon>
        <taxon>Rubricoccaceae</taxon>
        <taxon>Rubrivirga</taxon>
    </lineage>
</organism>
<keyword evidence="6" id="KW-1015">Disulfide bond</keyword>
<sequence>MRPALPLALALCLAACADPAEAPAEAASTERPPPSVSDRDTVTAEMAEGSALRVGDRAPDFELPDVGGGTVRLSERLAEGPVVLTFYRGAWCPYCNTQLRDYQEALDRIRAAGASLVAVSPQTPDGSMSMQEKNDLRFAVLSDVGNEVSRDYGLVYQVDRETRERYQAVGIELDSINGTATWELPVPATYVIRPDGTIAYAFVEADYTTRASARQVLDALADLSVSRAS</sequence>
<dbReference type="AlphaFoldDB" id="A0A271J5B5"/>
<dbReference type="Proteomes" id="UP000216339">
    <property type="component" value="Unassembled WGS sequence"/>
</dbReference>
<name>A0A271J5B5_9BACT</name>
<dbReference type="Gene3D" id="3.40.30.10">
    <property type="entry name" value="Glutaredoxin"/>
    <property type="match status" value="1"/>
</dbReference>
<keyword evidence="4" id="KW-0049">Antioxidant</keyword>
<dbReference type="RefSeq" id="WP_218830559.1">
    <property type="nucleotide sequence ID" value="NZ_MQWD01000001.1"/>
</dbReference>
<comment type="caution">
    <text evidence="14">The sequence shown here is derived from an EMBL/GenBank/DDBJ whole genome shotgun (WGS) entry which is preliminary data.</text>
</comment>
<gene>
    <name evidence="14" type="ORF">BSZ37_18450</name>
</gene>
<evidence type="ECO:0000256" key="1">
    <source>
        <dbReference type="ARBA" id="ARBA00003330"/>
    </source>
</evidence>
<dbReference type="Pfam" id="PF00578">
    <property type="entry name" value="AhpC-TSA"/>
    <property type="match status" value="1"/>
</dbReference>
<evidence type="ECO:0000256" key="10">
    <source>
        <dbReference type="ARBA" id="ARBA00042639"/>
    </source>
</evidence>
<comment type="catalytic activity">
    <reaction evidence="11">
        <text>a hydroperoxide + [thioredoxin]-dithiol = an alcohol + [thioredoxin]-disulfide + H2O</text>
        <dbReference type="Rhea" id="RHEA:62620"/>
        <dbReference type="Rhea" id="RHEA-COMP:10698"/>
        <dbReference type="Rhea" id="RHEA-COMP:10700"/>
        <dbReference type="ChEBI" id="CHEBI:15377"/>
        <dbReference type="ChEBI" id="CHEBI:29950"/>
        <dbReference type="ChEBI" id="CHEBI:30879"/>
        <dbReference type="ChEBI" id="CHEBI:35924"/>
        <dbReference type="ChEBI" id="CHEBI:50058"/>
        <dbReference type="EC" id="1.11.1.24"/>
    </reaction>
</comment>
<evidence type="ECO:0000256" key="3">
    <source>
        <dbReference type="ARBA" id="ARBA00022559"/>
    </source>
</evidence>
<dbReference type="InterPro" id="IPR036249">
    <property type="entry name" value="Thioredoxin-like_sf"/>
</dbReference>
<keyword evidence="5" id="KW-0560">Oxidoreductase</keyword>
<dbReference type="EC" id="1.11.1.24" evidence="2"/>
<dbReference type="PANTHER" id="PTHR42801">
    <property type="entry name" value="THIOREDOXIN-DEPENDENT PEROXIDE REDUCTASE"/>
    <property type="match status" value="1"/>
</dbReference>
<keyword evidence="12" id="KW-0732">Signal</keyword>
<feature type="chain" id="PRO_5012018163" description="thioredoxin-dependent peroxiredoxin" evidence="12">
    <location>
        <begin position="23"/>
        <end position="229"/>
    </location>
</feature>
<feature type="domain" description="Thioredoxin" evidence="13">
    <location>
        <begin position="52"/>
        <end position="225"/>
    </location>
</feature>
<comment type="function">
    <text evidence="1">Thiol-specific peroxidase that catalyzes the reduction of hydrogen peroxide and organic hydroperoxides to water and alcohols, respectively. Plays a role in cell protection against oxidative stress by detoxifying peroxides and as sensor of hydrogen peroxide-mediated signaling events.</text>
</comment>
<dbReference type="GO" id="GO:0008379">
    <property type="term" value="F:thioredoxin peroxidase activity"/>
    <property type="evidence" value="ECO:0007669"/>
    <property type="project" value="TreeGrafter"/>
</dbReference>
<evidence type="ECO:0000256" key="7">
    <source>
        <dbReference type="ARBA" id="ARBA00023284"/>
    </source>
</evidence>
<dbReference type="InterPro" id="IPR000866">
    <property type="entry name" value="AhpC/TSA"/>
</dbReference>
<evidence type="ECO:0000313" key="15">
    <source>
        <dbReference type="Proteomes" id="UP000216339"/>
    </source>
</evidence>
<accession>A0A271J5B5</accession>
<dbReference type="SUPFAM" id="SSF52833">
    <property type="entry name" value="Thioredoxin-like"/>
    <property type="match status" value="1"/>
</dbReference>
<reference evidence="14 15" key="1">
    <citation type="submission" date="2016-11" db="EMBL/GenBank/DDBJ databases">
        <title>Study of marine rhodopsin-containing bacteria.</title>
        <authorList>
            <person name="Yoshizawa S."/>
            <person name="Kumagai Y."/>
            <person name="Kogure K."/>
        </authorList>
    </citation>
    <scope>NUCLEOTIDE SEQUENCE [LARGE SCALE GENOMIC DNA]</scope>
    <source>
        <strain evidence="14 15">SAORIC-28</strain>
    </source>
</reference>
<evidence type="ECO:0000256" key="5">
    <source>
        <dbReference type="ARBA" id="ARBA00023002"/>
    </source>
</evidence>
<evidence type="ECO:0000256" key="11">
    <source>
        <dbReference type="ARBA" id="ARBA00049091"/>
    </source>
</evidence>
<dbReference type="EMBL" id="MQWD01000001">
    <property type="protein sequence ID" value="PAP78264.1"/>
    <property type="molecule type" value="Genomic_DNA"/>
</dbReference>
<evidence type="ECO:0000256" key="6">
    <source>
        <dbReference type="ARBA" id="ARBA00023157"/>
    </source>
</evidence>
<feature type="signal peptide" evidence="12">
    <location>
        <begin position="1"/>
        <end position="22"/>
    </location>
</feature>
<evidence type="ECO:0000256" key="12">
    <source>
        <dbReference type="SAM" id="SignalP"/>
    </source>
</evidence>
<dbReference type="PANTHER" id="PTHR42801:SF7">
    <property type="entry name" value="SLL1159 PROTEIN"/>
    <property type="match status" value="1"/>
</dbReference>
<evidence type="ECO:0000259" key="13">
    <source>
        <dbReference type="PROSITE" id="PS51352"/>
    </source>
</evidence>
<dbReference type="InterPro" id="IPR013766">
    <property type="entry name" value="Thioredoxin_domain"/>
</dbReference>
<keyword evidence="3" id="KW-0575">Peroxidase</keyword>
<keyword evidence="7" id="KW-0676">Redox-active center</keyword>
<proteinExistence type="inferred from homology"/>
<comment type="similarity">
    <text evidence="9">Belongs to the peroxiredoxin family. BCP/PrxQ subfamily.</text>
</comment>
<evidence type="ECO:0000313" key="14">
    <source>
        <dbReference type="EMBL" id="PAP78264.1"/>
    </source>
</evidence>